<dbReference type="SMART" id="SM00220">
    <property type="entry name" value="S_TKc"/>
    <property type="match status" value="1"/>
</dbReference>
<evidence type="ECO:0000313" key="15">
    <source>
        <dbReference type="Proteomes" id="UP000050790"/>
    </source>
</evidence>
<dbReference type="InterPro" id="IPR050915">
    <property type="entry name" value="MAP_kinase_kinase"/>
</dbReference>
<evidence type="ECO:0000256" key="6">
    <source>
        <dbReference type="ARBA" id="ARBA00023137"/>
    </source>
</evidence>
<keyword evidence="6" id="KW-0829">Tyrosine-protein kinase</keyword>
<dbReference type="Proteomes" id="UP000050790">
    <property type="component" value="Unassembled WGS sequence"/>
</dbReference>
<evidence type="ECO:0000256" key="7">
    <source>
        <dbReference type="ARBA" id="ARBA00038035"/>
    </source>
</evidence>
<dbReference type="PROSITE" id="PS50011">
    <property type="entry name" value="PROTEIN_KINASE_DOM"/>
    <property type="match status" value="1"/>
</dbReference>
<accession>A0AA84ZD87</accession>
<keyword evidence="4" id="KW-0418">Kinase</keyword>
<organism evidence="15 16">
    <name type="scientific">Schistosoma margrebowiei</name>
    <dbReference type="NCBI Taxonomy" id="48269"/>
    <lineage>
        <taxon>Eukaryota</taxon>
        <taxon>Metazoa</taxon>
        <taxon>Spiralia</taxon>
        <taxon>Lophotrochozoa</taxon>
        <taxon>Platyhelminthes</taxon>
        <taxon>Trematoda</taxon>
        <taxon>Digenea</taxon>
        <taxon>Strigeidida</taxon>
        <taxon>Schistosomatoidea</taxon>
        <taxon>Schistosomatidae</taxon>
        <taxon>Schistosoma</taxon>
    </lineage>
</organism>
<dbReference type="PANTHER" id="PTHR47448">
    <property type="entry name" value="DUAL SPECIFICITY MITOGEN-ACTIVATED PROTEIN KINASE KINASE DSOR1-LIKE PROTEIN"/>
    <property type="match status" value="1"/>
</dbReference>
<evidence type="ECO:0000256" key="11">
    <source>
        <dbReference type="ARBA" id="ARBA00051693"/>
    </source>
</evidence>
<dbReference type="EC" id="2.7.12.2" evidence="8"/>
<keyword evidence="1" id="KW-0723">Serine/threonine-protein kinase</keyword>
<evidence type="ECO:0000259" key="14">
    <source>
        <dbReference type="PROSITE" id="PS50011"/>
    </source>
</evidence>
<sequence>MSTSSGSGSRRNRLNLTLPSSAIQSSDNYSTTDKKSEELVTNTELNKSSDSLQESLQRNGTSKSTSLSDKLDDNNNLTNSSQPVKTSQQTSIYRPSAHHSHPHSVHRRIPPPLTDLRLSPKKTHTPSNDNLFGSRGDRNNEHRYSNRISTGPVDVAEVLKQLEIQDLDDNQRRRLSAFVADKQKIGELHPEDFEKLNELGKGNGGVVSRVRHTTTGLIMAKKNIHLEIKPIVKTQIIRELQVLHDCNSPYIVGYYGAFFADGDISLCMEYMDGGSLDIVLLHAGRLPEPIVAKILYSVIRGLVYLREVLHIIHRDVKPSNILVNRTGDVKLCDFGVSGQLIDSLANSFVGTRSYMAPERLTGEQYNTLSDVWSLGLSLVELATGRYPIPAIEDENVYLSAFSPHRDVNLEQHLEAAKEGKPLPAVNSPSSGPMAIFELLSYIVDQPPPRLPKFCFSDDFIDLVDSCLRRPASDRPSLENLLKHRFVVTAAGACPSGNVQRQSTVIDIRQTGGIVDSNQFEDPINIGRYLSSVLPSMSNDDGTNQSSF</sequence>
<protein>
    <recommendedName>
        <fullName evidence="8">mitogen-activated protein kinase kinase</fullName>
        <ecNumber evidence="8">2.7.12.2</ecNumber>
    </recommendedName>
</protein>
<feature type="compositionally biased region" description="Low complexity" evidence="13">
    <location>
        <begin position="61"/>
        <end position="81"/>
    </location>
</feature>
<evidence type="ECO:0000256" key="1">
    <source>
        <dbReference type="ARBA" id="ARBA00022527"/>
    </source>
</evidence>
<dbReference type="Gene3D" id="3.30.200.20">
    <property type="entry name" value="Phosphorylase Kinase, domain 1"/>
    <property type="match status" value="1"/>
</dbReference>
<evidence type="ECO:0000256" key="3">
    <source>
        <dbReference type="ARBA" id="ARBA00022741"/>
    </source>
</evidence>
<comment type="catalytic activity">
    <reaction evidence="10">
        <text>L-threonyl-[protein] + ATP = O-phospho-L-threonyl-[protein] + ADP + H(+)</text>
        <dbReference type="Rhea" id="RHEA:46608"/>
        <dbReference type="Rhea" id="RHEA-COMP:11060"/>
        <dbReference type="Rhea" id="RHEA-COMP:11605"/>
        <dbReference type="ChEBI" id="CHEBI:15378"/>
        <dbReference type="ChEBI" id="CHEBI:30013"/>
        <dbReference type="ChEBI" id="CHEBI:30616"/>
        <dbReference type="ChEBI" id="CHEBI:61977"/>
        <dbReference type="ChEBI" id="CHEBI:456216"/>
        <dbReference type="EC" id="2.7.12.2"/>
    </reaction>
</comment>
<feature type="domain" description="Protein kinase" evidence="14">
    <location>
        <begin position="193"/>
        <end position="486"/>
    </location>
</feature>
<evidence type="ECO:0000256" key="4">
    <source>
        <dbReference type="ARBA" id="ARBA00022777"/>
    </source>
</evidence>
<dbReference type="GO" id="GO:0004674">
    <property type="term" value="F:protein serine/threonine kinase activity"/>
    <property type="evidence" value="ECO:0007669"/>
    <property type="project" value="UniProtKB-KW"/>
</dbReference>
<dbReference type="GO" id="GO:0005524">
    <property type="term" value="F:ATP binding"/>
    <property type="evidence" value="ECO:0007669"/>
    <property type="project" value="UniProtKB-UniRule"/>
</dbReference>
<feature type="compositionally biased region" description="Polar residues" evidence="13">
    <location>
        <begin position="39"/>
        <end position="60"/>
    </location>
</feature>
<dbReference type="WBParaSite" id="SMRG1_22030.1">
    <property type="protein sequence ID" value="SMRG1_22030.1"/>
    <property type="gene ID" value="SMRG1_22030"/>
</dbReference>
<dbReference type="PROSITE" id="PS00107">
    <property type="entry name" value="PROTEIN_KINASE_ATP"/>
    <property type="match status" value="1"/>
</dbReference>
<dbReference type="InterPro" id="IPR011009">
    <property type="entry name" value="Kinase-like_dom_sf"/>
</dbReference>
<dbReference type="InterPro" id="IPR000719">
    <property type="entry name" value="Prot_kinase_dom"/>
</dbReference>
<dbReference type="PANTHER" id="PTHR47448:SF1">
    <property type="entry name" value="SERINE_THREONINE-PROTEIN KINASE STE7 HOMOLOG"/>
    <property type="match status" value="1"/>
</dbReference>
<comment type="similarity">
    <text evidence="7">Belongs to the protein kinase superfamily. STE Ser/Thr protein kinase family. MAP kinase kinase subfamily.</text>
</comment>
<dbReference type="Gene3D" id="1.10.510.10">
    <property type="entry name" value="Transferase(Phosphotransferase) domain 1"/>
    <property type="match status" value="1"/>
</dbReference>
<feature type="compositionally biased region" description="Polar residues" evidence="13">
    <location>
        <begin position="82"/>
        <end position="93"/>
    </location>
</feature>
<reference evidence="16" key="1">
    <citation type="submission" date="2023-11" db="UniProtKB">
        <authorList>
            <consortium name="WormBaseParasite"/>
        </authorList>
    </citation>
    <scope>IDENTIFICATION</scope>
</reference>
<dbReference type="FunFam" id="3.30.200.20:FF:000040">
    <property type="entry name" value="Dual specificity mitogen-activated protein kinase kinase"/>
    <property type="match status" value="1"/>
</dbReference>
<evidence type="ECO:0000256" key="5">
    <source>
        <dbReference type="ARBA" id="ARBA00022840"/>
    </source>
</evidence>
<evidence type="ECO:0000256" key="2">
    <source>
        <dbReference type="ARBA" id="ARBA00022679"/>
    </source>
</evidence>
<feature type="compositionally biased region" description="Polar residues" evidence="13">
    <location>
        <begin position="17"/>
        <end position="31"/>
    </location>
</feature>
<comment type="catalytic activity">
    <reaction evidence="9">
        <text>L-seryl-[protein] + ATP = O-phospho-L-seryl-[protein] + ADP + H(+)</text>
        <dbReference type="Rhea" id="RHEA:17989"/>
        <dbReference type="Rhea" id="RHEA-COMP:9863"/>
        <dbReference type="Rhea" id="RHEA-COMP:11604"/>
        <dbReference type="ChEBI" id="CHEBI:15378"/>
        <dbReference type="ChEBI" id="CHEBI:29999"/>
        <dbReference type="ChEBI" id="CHEBI:30616"/>
        <dbReference type="ChEBI" id="CHEBI:83421"/>
        <dbReference type="ChEBI" id="CHEBI:456216"/>
        <dbReference type="EC" id="2.7.12.2"/>
    </reaction>
</comment>
<dbReference type="Pfam" id="PF00069">
    <property type="entry name" value="Pkinase"/>
    <property type="match status" value="1"/>
</dbReference>
<dbReference type="InterPro" id="IPR008271">
    <property type="entry name" value="Ser/Thr_kinase_AS"/>
</dbReference>
<evidence type="ECO:0000256" key="10">
    <source>
        <dbReference type="ARBA" id="ARBA00049299"/>
    </source>
</evidence>
<keyword evidence="2" id="KW-0808">Transferase</keyword>
<evidence type="ECO:0000256" key="12">
    <source>
        <dbReference type="PROSITE-ProRule" id="PRU10141"/>
    </source>
</evidence>
<dbReference type="InterPro" id="IPR017441">
    <property type="entry name" value="Protein_kinase_ATP_BS"/>
</dbReference>
<evidence type="ECO:0000256" key="9">
    <source>
        <dbReference type="ARBA" id="ARBA00049014"/>
    </source>
</evidence>
<comment type="catalytic activity">
    <reaction evidence="11">
        <text>L-tyrosyl-[protein] + ATP = O-phospho-L-tyrosyl-[protein] + ADP + H(+)</text>
        <dbReference type="Rhea" id="RHEA:10596"/>
        <dbReference type="Rhea" id="RHEA-COMP:10136"/>
        <dbReference type="Rhea" id="RHEA-COMP:20101"/>
        <dbReference type="ChEBI" id="CHEBI:15378"/>
        <dbReference type="ChEBI" id="CHEBI:30616"/>
        <dbReference type="ChEBI" id="CHEBI:46858"/>
        <dbReference type="ChEBI" id="CHEBI:61978"/>
        <dbReference type="ChEBI" id="CHEBI:456216"/>
        <dbReference type="EC" id="2.7.12.2"/>
    </reaction>
</comment>
<name>A0AA84ZD87_9TREM</name>
<dbReference type="GO" id="GO:0004713">
    <property type="term" value="F:protein tyrosine kinase activity"/>
    <property type="evidence" value="ECO:0007669"/>
    <property type="project" value="UniProtKB-KW"/>
</dbReference>
<keyword evidence="5 12" id="KW-0067">ATP-binding</keyword>
<evidence type="ECO:0000256" key="8">
    <source>
        <dbReference type="ARBA" id="ARBA00038999"/>
    </source>
</evidence>
<feature type="binding site" evidence="12">
    <location>
        <position position="222"/>
    </location>
    <ligand>
        <name>ATP</name>
        <dbReference type="ChEBI" id="CHEBI:30616"/>
    </ligand>
</feature>
<dbReference type="SUPFAM" id="SSF56112">
    <property type="entry name" value="Protein kinase-like (PK-like)"/>
    <property type="match status" value="1"/>
</dbReference>
<dbReference type="GO" id="GO:0004708">
    <property type="term" value="F:MAP kinase kinase activity"/>
    <property type="evidence" value="ECO:0007669"/>
    <property type="project" value="UniProtKB-EC"/>
</dbReference>
<dbReference type="PROSITE" id="PS00108">
    <property type="entry name" value="PROTEIN_KINASE_ST"/>
    <property type="match status" value="1"/>
</dbReference>
<evidence type="ECO:0000313" key="16">
    <source>
        <dbReference type="WBParaSite" id="SMRG1_22030.1"/>
    </source>
</evidence>
<evidence type="ECO:0000256" key="13">
    <source>
        <dbReference type="SAM" id="MobiDB-lite"/>
    </source>
</evidence>
<dbReference type="AlphaFoldDB" id="A0AA84ZD87"/>
<feature type="compositionally biased region" description="Basic and acidic residues" evidence="13">
    <location>
        <begin position="135"/>
        <end position="144"/>
    </location>
</feature>
<feature type="region of interest" description="Disordered" evidence="13">
    <location>
        <begin position="1"/>
        <end position="146"/>
    </location>
</feature>
<proteinExistence type="inferred from homology"/>
<feature type="compositionally biased region" description="Basic residues" evidence="13">
    <location>
        <begin position="96"/>
        <end position="109"/>
    </location>
</feature>
<keyword evidence="3 12" id="KW-0547">Nucleotide-binding</keyword>